<name>A0A4C1YSB0_EUMVA</name>
<evidence type="ECO:0000313" key="2">
    <source>
        <dbReference type="EMBL" id="GBP77317.1"/>
    </source>
</evidence>
<evidence type="ECO:0000256" key="1">
    <source>
        <dbReference type="SAM" id="MobiDB-lite"/>
    </source>
</evidence>
<reference evidence="2 3" key="1">
    <citation type="journal article" date="2019" name="Commun. Biol.">
        <title>The bagworm genome reveals a unique fibroin gene that provides high tensile strength.</title>
        <authorList>
            <person name="Kono N."/>
            <person name="Nakamura H."/>
            <person name="Ohtoshi R."/>
            <person name="Tomita M."/>
            <person name="Numata K."/>
            <person name="Arakawa K."/>
        </authorList>
    </citation>
    <scope>NUCLEOTIDE SEQUENCE [LARGE SCALE GENOMIC DNA]</scope>
</reference>
<dbReference type="Proteomes" id="UP000299102">
    <property type="component" value="Unassembled WGS sequence"/>
</dbReference>
<accession>A0A4C1YSB0</accession>
<feature type="compositionally biased region" description="Low complexity" evidence="1">
    <location>
        <begin position="103"/>
        <end position="113"/>
    </location>
</feature>
<gene>
    <name evidence="2" type="ORF">EVAR_38135_1</name>
</gene>
<evidence type="ECO:0000313" key="3">
    <source>
        <dbReference type="Proteomes" id="UP000299102"/>
    </source>
</evidence>
<keyword evidence="3" id="KW-1185">Reference proteome</keyword>
<comment type="caution">
    <text evidence="2">The sequence shown here is derived from an EMBL/GenBank/DDBJ whole genome shotgun (WGS) entry which is preliminary data.</text>
</comment>
<organism evidence="2 3">
    <name type="scientific">Eumeta variegata</name>
    <name type="common">Bagworm moth</name>
    <name type="synonym">Eumeta japonica</name>
    <dbReference type="NCBI Taxonomy" id="151549"/>
    <lineage>
        <taxon>Eukaryota</taxon>
        <taxon>Metazoa</taxon>
        <taxon>Ecdysozoa</taxon>
        <taxon>Arthropoda</taxon>
        <taxon>Hexapoda</taxon>
        <taxon>Insecta</taxon>
        <taxon>Pterygota</taxon>
        <taxon>Neoptera</taxon>
        <taxon>Endopterygota</taxon>
        <taxon>Lepidoptera</taxon>
        <taxon>Glossata</taxon>
        <taxon>Ditrysia</taxon>
        <taxon>Tineoidea</taxon>
        <taxon>Psychidae</taxon>
        <taxon>Oiketicinae</taxon>
        <taxon>Eumeta</taxon>
    </lineage>
</organism>
<feature type="region of interest" description="Disordered" evidence="1">
    <location>
        <begin position="88"/>
        <end position="120"/>
    </location>
</feature>
<dbReference type="AlphaFoldDB" id="A0A4C1YSB0"/>
<dbReference type="EMBL" id="BGZK01001326">
    <property type="protein sequence ID" value="GBP77317.1"/>
    <property type="molecule type" value="Genomic_DNA"/>
</dbReference>
<protein>
    <submittedName>
        <fullName evidence="2">Uncharacterized protein</fullName>
    </submittedName>
</protein>
<proteinExistence type="predicted"/>
<sequence>MRVTLGALLKGKPACELIEYRWSSQPMDTRDSGGVISALTASWAGIGYLMVEESSACSSRSYIVSFDGDFDNKAFQYKHVAREYLENGVKSASRARRPPPPARTADTPCRPTRGSARPPE</sequence>